<name>A0A841HZE9_9DEIO</name>
<dbReference type="AlphaFoldDB" id="A0A841HZE9"/>
<feature type="transmembrane region" description="Helical" evidence="1">
    <location>
        <begin position="31"/>
        <end position="52"/>
    </location>
</feature>
<comment type="caution">
    <text evidence="2">The sequence shown here is derived from an EMBL/GenBank/DDBJ whole genome shotgun (WGS) entry which is preliminary data.</text>
</comment>
<proteinExistence type="predicted"/>
<evidence type="ECO:0000256" key="1">
    <source>
        <dbReference type="SAM" id="Phobius"/>
    </source>
</evidence>
<keyword evidence="3" id="KW-1185">Reference proteome</keyword>
<keyword evidence="1" id="KW-1133">Transmembrane helix</keyword>
<feature type="transmembrane region" description="Helical" evidence="1">
    <location>
        <begin position="64"/>
        <end position="84"/>
    </location>
</feature>
<sequence>MRKLLFFLAIIALQGALEVLLPRGISAPDLFLLTALILAARLPPTWGMLAAYGVGLTQDILGHGLLGLHAAALAGGTLLFYGVRQLLNSNTPLHEAAGIVVAVAGQWATFLILTYWLRSNLVTVSTLTLVLPLHLLLTLLIFPLVYRAGRWAFGRIPSTDDQLA</sequence>
<gene>
    <name evidence="2" type="ORF">HNR42_000529</name>
</gene>
<feature type="transmembrane region" description="Helical" evidence="1">
    <location>
        <begin position="124"/>
        <end position="146"/>
    </location>
</feature>
<keyword evidence="1" id="KW-0472">Membrane</keyword>
<dbReference type="EMBL" id="JACHHG010000002">
    <property type="protein sequence ID" value="MBB6097115.1"/>
    <property type="molecule type" value="Genomic_DNA"/>
</dbReference>
<dbReference type="Proteomes" id="UP000569951">
    <property type="component" value="Unassembled WGS sequence"/>
</dbReference>
<organism evidence="2 3">
    <name type="scientific">Deinobacterium chartae</name>
    <dbReference type="NCBI Taxonomy" id="521158"/>
    <lineage>
        <taxon>Bacteria</taxon>
        <taxon>Thermotogati</taxon>
        <taxon>Deinococcota</taxon>
        <taxon>Deinococci</taxon>
        <taxon>Deinococcales</taxon>
        <taxon>Deinococcaceae</taxon>
        <taxon>Deinobacterium</taxon>
    </lineage>
</organism>
<keyword evidence="1" id="KW-0812">Transmembrane</keyword>
<accession>A0A841HZE9</accession>
<evidence type="ECO:0000313" key="2">
    <source>
        <dbReference type="EMBL" id="MBB6097115.1"/>
    </source>
</evidence>
<protein>
    <submittedName>
        <fullName evidence="2">Rod shape-determining protein MreD</fullName>
    </submittedName>
</protein>
<feature type="transmembrane region" description="Helical" evidence="1">
    <location>
        <begin position="96"/>
        <end position="117"/>
    </location>
</feature>
<evidence type="ECO:0000313" key="3">
    <source>
        <dbReference type="Proteomes" id="UP000569951"/>
    </source>
</evidence>
<dbReference type="RefSeq" id="WP_183984243.1">
    <property type="nucleotide sequence ID" value="NZ_JACHHG010000002.1"/>
</dbReference>
<reference evidence="2 3" key="1">
    <citation type="submission" date="2020-08" db="EMBL/GenBank/DDBJ databases">
        <title>Genomic Encyclopedia of Type Strains, Phase IV (KMG-IV): sequencing the most valuable type-strain genomes for metagenomic binning, comparative biology and taxonomic classification.</title>
        <authorList>
            <person name="Goeker M."/>
        </authorList>
    </citation>
    <scope>NUCLEOTIDE SEQUENCE [LARGE SCALE GENOMIC DNA]</scope>
    <source>
        <strain evidence="2 3">DSM 21458</strain>
    </source>
</reference>